<dbReference type="Gene3D" id="4.10.240.10">
    <property type="entry name" value="Zn(2)-C6 fungal-type DNA-binding domain"/>
    <property type="match status" value="1"/>
</dbReference>
<protein>
    <recommendedName>
        <fullName evidence="7">Zn(2)-C6 fungal-type domain-containing protein</fullName>
    </recommendedName>
</protein>
<dbReference type="PROSITE" id="PS50048">
    <property type="entry name" value="ZN2_CY6_FUNGAL_2"/>
    <property type="match status" value="1"/>
</dbReference>
<dbReference type="InterPro" id="IPR050815">
    <property type="entry name" value="TF_fung"/>
</dbReference>
<feature type="domain" description="Zn(2)-C6 fungal-type" evidence="7">
    <location>
        <begin position="50"/>
        <end position="80"/>
    </location>
</feature>
<comment type="subcellular location">
    <subcellularLocation>
        <location evidence="1">Nucleus</location>
    </subcellularLocation>
</comment>
<evidence type="ECO:0000256" key="5">
    <source>
        <dbReference type="ARBA" id="ARBA00023242"/>
    </source>
</evidence>
<evidence type="ECO:0000313" key="8">
    <source>
        <dbReference type="EMBL" id="KJZ72454.1"/>
    </source>
</evidence>
<organism evidence="8 9">
    <name type="scientific">Hirsutella minnesotensis 3608</name>
    <dbReference type="NCBI Taxonomy" id="1043627"/>
    <lineage>
        <taxon>Eukaryota</taxon>
        <taxon>Fungi</taxon>
        <taxon>Dikarya</taxon>
        <taxon>Ascomycota</taxon>
        <taxon>Pezizomycotina</taxon>
        <taxon>Sordariomycetes</taxon>
        <taxon>Hypocreomycetidae</taxon>
        <taxon>Hypocreales</taxon>
        <taxon>Ophiocordycipitaceae</taxon>
        <taxon>Hirsutella</taxon>
    </lineage>
</organism>
<dbReference type="GO" id="GO:0005634">
    <property type="term" value="C:nucleus"/>
    <property type="evidence" value="ECO:0007669"/>
    <property type="project" value="UniProtKB-SubCell"/>
</dbReference>
<dbReference type="OrthoDB" id="5297881at2759"/>
<dbReference type="GO" id="GO:0000981">
    <property type="term" value="F:DNA-binding transcription factor activity, RNA polymerase II-specific"/>
    <property type="evidence" value="ECO:0007669"/>
    <property type="project" value="InterPro"/>
</dbReference>
<dbReference type="CDD" id="cd12148">
    <property type="entry name" value="fungal_TF_MHR"/>
    <property type="match status" value="1"/>
</dbReference>
<dbReference type="GO" id="GO:0003677">
    <property type="term" value="F:DNA binding"/>
    <property type="evidence" value="ECO:0007669"/>
    <property type="project" value="InterPro"/>
</dbReference>
<keyword evidence="9" id="KW-1185">Reference proteome</keyword>
<feature type="compositionally biased region" description="Basic and acidic residues" evidence="6">
    <location>
        <begin position="108"/>
        <end position="120"/>
    </location>
</feature>
<dbReference type="Pfam" id="PF04082">
    <property type="entry name" value="Fungal_trans"/>
    <property type="match status" value="1"/>
</dbReference>
<dbReference type="PANTHER" id="PTHR47338">
    <property type="entry name" value="ZN(II)2CYS6 TRANSCRIPTION FACTOR (EUROFUNG)-RELATED"/>
    <property type="match status" value="1"/>
</dbReference>
<dbReference type="SUPFAM" id="SSF57701">
    <property type="entry name" value="Zn2/Cys6 DNA-binding domain"/>
    <property type="match status" value="1"/>
</dbReference>
<feature type="region of interest" description="Disordered" evidence="6">
    <location>
        <begin position="642"/>
        <end position="725"/>
    </location>
</feature>
<evidence type="ECO:0000256" key="2">
    <source>
        <dbReference type="ARBA" id="ARBA00022723"/>
    </source>
</evidence>
<dbReference type="EMBL" id="KQ030546">
    <property type="protein sequence ID" value="KJZ72454.1"/>
    <property type="molecule type" value="Genomic_DNA"/>
</dbReference>
<name>A0A0F8A3U8_9HYPO</name>
<evidence type="ECO:0000256" key="6">
    <source>
        <dbReference type="SAM" id="MobiDB-lite"/>
    </source>
</evidence>
<dbReference type="InterPro" id="IPR001138">
    <property type="entry name" value="Zn2Cys6_DnaBD"/>
</dbReference>
<feature type="compositionally biased region" description="Basic and acidic residues" evidence="6">
    <location>
        <begin position="664"/>
        <end position="676"/>
    </location>
</feature>
<feature type="region of interest" description="Disordered" evidence="6">
    <location>
        <begin position="1"/>
        <end position="31"/>
    </location>
</feature>
<keyword evidence="2" id="KW-0479">Metal-binding</keyword>
<keyword evidence="4" id="KW-0804">Transcription</keyword>
<feature type="compositionally biased region" description="Polar residues" evidence="6">
    <location>
        <begin position="700"/>
        <end position="717"/>
    </location>
</feature>
<proteinExistence type="predicted"/>
<evidence type="ECO:0000256" key="1">
    <source>
        <dbReference type="ARBA" id="ARBA00004123"/>
    </source>
</evidence>
<reference evidence="8 9" key="1">
    <citation type="journal article" date="2014" name="Genome Biol. Evol.">
        <title>Comparative genomics and transcriptomics analyses reveal divergent lifestyle features of nematode endoparasitic fungus Hirsutella minnesotensis.</title>
        <authorList>
            <person name="Lai Y."/>
            <person name="Liu K."/>
            <person name="Zhang X."/>
            <person name="Zhang X."/>
            <person name="Li K."/>
            <person name="Wang N."/>
            <person name="Shu C."/>
            <person name="Wu Y."/>
            <person name="Wang C."/>
            <person name="Bushley K.E."/>
            <person name="Xiang M."/>
            <person name="Liu X."/>
        </authorList>
    </citation>
    <scope>NUCLEOTIDE SEQUENCE [LARGE SCALE GENOMIC DNA]</scope>
    <source>
        <strain evidence="8 9">3608</strain>
    </source>
</reference>
<keyword evidence="3" id="KW-0805">Transcription regulation</keyword>
<accession>A0A0F8A3U8</accession>
<evidence type="ECO:0000256" key="3">
    <source>
        <dbReference type="ARBA" id="ARBA00023015"/>
    </source>
</evidence>
<evidence type="ECO:0000256" key="4">
    <source>
        <dbReference type="ARBA" id="ARBA00023163"/>
    </source>
</evidence>
<gene>
    <name evidence="8" type="ORF">HIM_08123</name>
</gene>
<dbReference type="SMART" id="SM00906">
    <property type="entry name" value="Fungal_trans"/>
    <property type="match status" value="1"/>
</dbReference>
<feature type="region of interest" description="Disordered" evidence="6">
    <location>
        <begin position="108"/>
        <end position="176"/>
    </location>
</feature>
<dbReference type="InterPro" id="IPR036864">
    <property type="entry name" value="Zn2-C6_fun-type_DNA-bd_sf"/>
</dbReference>
<dbReference type="PANTHER" id="PTHR47338:SF4">
    <property type="entry name" value="ZN(II)2CYS6 TRANSCRIPTION FACTOR (EUROFUNG)"/>
    <property type="match status" value="1"/>
</dbReference>
<keyword evidence="5" id="KW-0539">Nucleus</keyword>
<dbReference type="GO" id="GO:0006351">
    <property type="term" value="P:DNA-templated transcription"/>
    <property type="evidence" value="ECO:0007669"/>
    <property type="project" value="InterPro"/>
</dbReference>
<sequence>MNFSTHATSGPNPPPNTHSHSHPVAIPRPQVSIERLPARRQVNEPRESMNCKSCRKRKIKCNRLRPACEACQLFQCPCVYDAVPKKRGPKTDVLEALLKRVDGLEAKLKEKNARDHEKPQDTSCNDDPSDLVPTERTDGPEPPSKRQATGTSGSPARPVLRSFPSDSAASSEPPASPISTSVLVHTYFARFHGKPYYILDQESVRQRMQANKLPDHLCYAICAVAARHVPLLRGESAAIRLSEEYAAWARRSVDIDEPCIDGLQTLLLLVLAFVAAGNGKKAYMLMTSAIGMAMALELNREVIDSQASITPAGRELRRRIFWTCYLLDRFLACGSKRPSLIRDKSIALRLPSWSPNVSLLTVDGEFFHRGSNMQYLQGAGKQSQGSTGMLIDIARVLGITNRYLAAGGVKGDSHFPWHSLSTLSKIRQELDFWAAGAGEIFSTNTQALLARPESTILMLGKLVYHLIHCLVYRPFLPIDLAELSGNGQHQSWQIDATNMCFLHANAIAELIDAARQANTIEWPSLVGYCICTAATVHIHGVHYTDCSPAGDVGVFSPSNDYLSREMQQLSELQHAWANVHHQRETLQDIFNAHGELVKALVESPTRYAPAFHLEDFFDRYTNIGGPGGKTFHFDPAHLSLWSKPSEPAGGGSLGAETESLGSGESERLHLKRKIDESVGGGQSLASSYANEAGDPRALQPVSSESSIHQENGHQSLVSPRADLSADKVDTQRYDEMTHNTVDLSLPPKAEQASARSPVCATTLVDKSAPHPSNSAEAGFRNYGYGSTAVPEGASHMSGNANGNRYDAVFGSMASAAFGNPADWHGDDEGQHSRMSLLNSDAAMPGLGVKSSNGEIAFADGKDPFLCLLEQLAEEEHRLGTVPGSELDLFFPGVAGPA</sequence>
<evidence type="ECO:0000313" key="9">
    <source>
        <dbReference type="Proteomes" id="UP000054481"/>
    </source>
</evidence>
<dbReference type="SMART" id="SM00066">
    <property type="entry name" value="GAL4"/>
    <property type="match status" value="1"/>
</dbReference>
<feature type="compositionally biased region" description="Low complexity" evidence="6">
    <location>
        <begin position="162"/>
        <end position="176"/>
    </location>
</feature>
<dbReference type="CDD" id="cd00067">
    <property type="entry name" value="GAL4"/>
    <property type="match status" value="1"/>
</dbReference>
<evidence type="ECO:0000259" key="7">
    <source>
        <dbReference type="PROSITE" id="PS50048"/>
    </source>
</evidence>
<dbReference type="Proteomes" id="UP000054481">
    <property type="component" value="Unassembled WGS sequence"/>
</dbReference>
<dbReference type="AlphaFoldDB" id="A0A0F8A3U8"/>
<dbReference type="GO" id="GO:0008270">
    <property type="term" value="F:zinc ion binding"/>
    <property type="evidence" value="ECO:0007669"/>
    <property type="project" value="InterPro"/>
</dbReference>
<dbReference type="Pfam" id="PF00172">
    <property type="entry name" value="Zn_clus"/>
    <property type="match status" value="1"/>
</dbReference>
<dbReference type="InterPro" id="IPR007219">
    <property type="entry name" value="XnlR_reg_dom"/>
</dbReference>